<evidence type="ECO:0000313" key="19">
    <source>
        <dbReference type="EMBL" id="MDR7382449.1"/>
    </source>
</evidence>
<dbReference type="InterPro" id="IPR003856">
    <property type="entry name" value="LPS_length_determ_N"/>
</dbReference>
<evidence type="ECO:0000313" key="20">
    <source>
        <dbReference type="Proteomes" id="UP001183585"/>
    </source>
</evidence>
<keyword evidence="6" id="KW-1003">Cell membrane</keyword>
<evidence type="ECO:0000256" key="12">
    <source>
        <dbReference type="ARBA" id="ARBA00022840"/>
    </source>
</evidence>
<dbReference type="PANTHER" id="PTHR32309">
    <property type="entry name" value="TYROSINE-PROTEIN KINASE"/>
    <property type="match status" value="1"/>
</dbReference>
<keyword evidence="9" id="KW-0812">Transmembrane</keyword>
<evidence type="ECO:0000256" key="11">
    <source>
        <dbReference type="ARBA" id="ARBA00022777"/>
    </source>
</evidence>
<keyword evidence="20" id="KW-1185">Reference proteome</keyword>
<evidence type="ECO:0000259" key="18">
    <source>
        <dbReference type="Pfam" id="PF13614"/>
    </source>
</evidence>
<keyword evidence="12" id="KW-0067">ATP-binding</keyword>
<keyword evidence="14" id="KW-0472">Membrane</keyword>
<keyword evidence="8" id="KW-0808">Transferase</keyword>
<gene>
    <name evidence="19" type="ORF">J2S48_001964</name>
</gene>
<keyword evidence="7" id="KW-0997">Cell inner membrane</keyword>
<comment type="similarity">
    <text evidence="3">Belongs to the CpsD/CapB family.</text>
</comment>
<accession>A0ABU2CM88</accession>
<evidence type="ECO:0000256" key="10">
    <source>
        <dbReference type="ARBA" id="ARBA00022741"/>
    </source>
</evidence>
<evidence type="ECO:0000256" key="1">
    <source>
        <dbReference type="ARBA" id="ARBA00004429"/>
    </source>
</evidence>
<evidence type="ECO:0000256" key="14">
    <source>
        <dbReference type="ARBA" id="ARBA00023136"/>
    </source>
</evidence>
<evidence type="ECO:0000259" key="17">
    <source>
        <dbReference type="Pfam" id="PF02706"/>
    </source>
</evidence>
<evidence type="ECO:0000256" key="13">
    <source>
        <dbReference type="ARBA" id="ARBA00022989"/>
    </source>
</evidence>
<evidence type="ECO:0000256" key="5">
    <source>
        <dbReference type="ARBA" id="ARBA00011903"/>
    </source>
</evidence>
<evidence type="ECO:0000256" key="8">
    <source>
        <dbReference type="ARBA" id="ARBA00022679"/>
    </source>
</evidence>
<comment type="subcellular location">
    <subcellularLocation>
        <location evidence="1">Cell inner membrane</location>
        <topology evidence="1">Multi-pass membrane protein</topology>
    </subcellularLocation>
</comment>
<dbReference type="InterPro" id="IPR027417">
    <property type="entry name" value="P-loop_NTPase"/>
</dbReference>
<evidence type="ECO:0000256" key="6">
    <source>
        <dbReference type="ARBA" id="ARBA00022475"/>
    </source>
</evidence>
<dbReference type="InterPro" id="IPR050445">
    <property type="entry name" value="Bact_polysacc_biosynth/exp"/>
</dbReference>
<dbReference type="PANTHER" id="PTHR32309:SF13">
    <property type="entry name" value="FERRIC ENTEROBACTIN TRANSPORT PROTEIN FEPE"/>
    <property type="match status" value="1"/>
</dbReference>
<evidence type="ECO:0000256" key="3">
    <source>
        <dbReference type="ARBA" id="ARBA00007316"/>
    </source>
</evidence>
<protein>
    <recommendedName>
        <fullName evidence="5">non-specific protein-tyrosine kinase</fullName>
        <ecNumber evidence="5">2.7.10.2</ecNumber>
    </recommendedName>
</protein>
<keyword evidence="11" id="KW-0418">Kinase</keyword>
<evidence type="ECO:0000256" key="2">
    <source>
        <dbReference type="ARBA" id="ARBA00006683"/>
    </source>
</evidence>
<dbReference type="RefSeq" id="WP_274993261.1">
    <property type="nucleotide sequence ID" value="NZ_JAJQQP010000004.1"/>
</dbReference>
<organism evidence="19 20">
    <name type="scientific">Promicromonospora iranensis</name>
    <dbReference type="NCBI Taxonomy" id="1105144"/>
    <lineage>
        <taxon>Bacteria</taxon>
        <taxon>Bacillati</taxon>
        <taxon>Actinomycetota</taxon>
        <taxon>Actinomycetes</taxon>
        <taxon>Micrococcales</taxon>
        <taxon>Promicromonosporaceae</taxon>
        <taxon>Promicromonospora</taxon>
    </lineage>
</organism>
<comment type="caution">
    <text evidence="19">The sequence shown here is derived from an EMBL/GenBank/DDBJ whole genome shotgun (WGS) entry which is preliminary data.</text>
</comment>
<dbReference type="Proteomes" id="UP001183585">
    <property type="component" value="Unassembled WGS sequence"/>
</dbReference>
<evidence type="ECO:0000256" key="7">
    <source>
        <dbReference type="ARBA" id="ARBA00022519"/>
    </source>
</evidence>
<dbReference type="SUPFAM" id="SSF52540">
    <property type="entry name" value="P-loop containing nucleoside triphosphate hydrolases"/>
    <property type="match status" value="1"/>
</dbReference>
<comment type="similarity">
    <text evidence="4">Belongs to the etk/wzc family.</text>
</comment>
<evidence type="ECO:0000256" key="16">
    <source>
        <dbReference type="ARBA" id="ARBA00051245"/>
    </source>
</evidence>
<dbReference type="NCBIfam" id="TIGR01007">
    <property type="entry name" value="eps_fam"/>
    <property type="match status" value="1"/>
</dbReference>
<dbReference type="CDD" id="cd05387">
    <property type="entry name" value="BY-kinase"/>
    <property type="match status" value="1"/>
</dbReference>
<dbReference type="InterPro" id="IPR025669">
    <property type="entry name" value="AAA_dom"/>
</dbReference>
<dbReference type="Pfam" id="PF13614">
    <property type="entry name" value="AAA_31"/>
    <property type="match status" value="1"/>
</dbReference>
<comment type="similarity">
    <text evidence="2">Belongs to the CpsC/CapA family.</text>
</comment>
<comment type="catalytic activity">
    <reaction evidence="16">
        <text>L-tyrosyl-[protein] + ATP = O-phospho-L-tyrosyl-[protein] + ADP + H(+)</text>
        <dbReference type="Rhea" id="RHEA:10596"/>
        <dbReference type="Rhea" id="RHEA-COMP:10136"/>
        <dbReference type="Rhea" id="RHEA-COMP:20101"/>
        <dbReference type="ChEBI" id="CHEBI:15378"/>
        <dbReference type="ChEBI" id="CHEBI:30616"/>
        <dbReference type="ChEBI" id="CHEBI:46858"/>
        <dbReference type="ChEBI" id="CHEBI:61978"/>
        <dbReference type="ChEBI" id="CHEBI:456216"/>
        <dbReference type="EC" id="2.7.10.2"/>
    </reaction>
</comment>
<keyword evidence="15" id="KW-0829">Tyrosine-protein kinase</keyword>
<evidence type="ECO:0000256" key="15">
    <source>
        <dbReference type="ARBA" id="ARBA00023137"/>
    </source>
</evidence>
<dbReference type="Pfam" id="PF02706">
    <property type="entry name" value="Wzz"/>
    <property type="match status" value="1"/>
</dbReference>
<proteinExistence type="inferred from homology"/>
<dbReference type="Gene3D" id="3.40.50.300">
    <property type="entry name" value="P-loop containing nucleotide triphosphate hydrolases"/>
    <property type="match status" value="1"/>
</dbReference>
<name>A0ABU2CM88_9MICO</name>
<evidence type="ECO:0000256" key="9">
    <source>
        <dbReference type="ARBA" id="ARBA00022692"/>
    </source>
</evidence>
<keyword evidence="13" id="KW-1133">Transmembrane helix</keyword>
<feature type="domain" description="AAA" evidence="18">
    <location>
        <begin position="271"/>
        <end position="396"/>
    </location>
</feature>
<feature type="domain" description="Polysaccharide chain length determinant N-terminal" evidence="17">
    <location>
        <begin position="3"/>
        <end position="83"/>
    </location>
</feature>
<sequence>MSFNDLVRSIRKGWILIAALTCVSTVAFGFFSMRATPVYTAEASLYVSISSGQTATELNQGATYTRDQMLSFAQLAEMPVVLDPVIRGLNLDESPERLDDRIEIEVPQDTSILAISVTDPSASQAAAIANDVTTGLSELVTELAPRNAQGDSTVNARVVKVAKVPTVQSAPNTKRNVLAGFGIGLVGGVAIAFARDLLDTRVRSSSAAERYSGAPVLAKLSRQSRKERLGTLWDDTARTEELRKFRTTLEYLTTEDETLCIVFSSSVAAEGKSTACTGLAQVLAQAGHSTLIIDADLRRPSVAQGFGMIAEAGLTSVLLNKARFDDVVQKLSPRLDILASGVTPPNPAELLSSPSMQELVDMVRERYDIVLLDTPPLLPVADAAILSRITSGVVLVVDVRRTSQSQVEESAGLVRSAGGRVRGVVLNHVRKGGRNSYEYARVSLDTDMIPVASRG</sequence>
<keyword evidence="10" id="KW-0547">Nucleotide-binding</keyword>
<reference evidence="19 20" key="1">
    <citation type="submission" date="2023-07" db="EMBL/GenBank/DDBJ databases">
        <title>Sequencing the genomes of 1000 actinobacteria strains.</title>
        <authorList>
            <person name="Klenk H.-P."/>
        </authorList>
    </citation>
    <scope>NUCLEOTIDE SEQUENCE [LARGE SCALE GENOMIC DNA]</scope>
    <source>
        <strain evidence="19 20">DSM 45554</strain>
    </source>
</reference>
<dbReference type="EC" id="2.7.10.2" evidence="5"/>
<dbReference type="EMBL" id="JAVDYE010000001">
    <property type="protein sequence ID" value="MDR7382449.1"/>
    <property type="molecule type" value="Genomic_DNA"/>
</dbReference>
<dbReference type="InterPro" id="IPR005702">
    <property type="entry name" value="Wzc-like_C"/>
</dbReference>
<evidence type="ECO:0000256" key="4">
    <source>
        <dbReference type="ARBA" id="ARBA00008883"/>
    </source>
</evidence>